<gene>
    <name evidence="3" type="ORF">F8388_009445</name>
</gene>
<dbReference type="Gene3D" id="2.10.109.10">
    <property type="entry name" value="Umud Fragment, subunit A"/>
    <property type="match status" value="1"/>
</dbReference>
<feature type="compositionally biased region" description="Polar residues" evidence="1">
    <location>
        <begin position="212"/>
        <end position="225"/>
    </location>
</feature>
<evidence type="ECO:0000313" key="3">
    <source>
        <dbReference type="EMBL" id="KAF4358162.1"/>
    </source>
</evidence>
<dbReference type="PANTHER" id="PTHR47040:SF1">
    <property type="entry name" value="MITOCHONDRIAL ATP-INDEPENDENT INNER MEMBRANE PROTEASE SUBUNIT 2"/>
    <property type="match status" value="1"/>
</dbReference>
<dbReference type="GO" id="GO:0006465">
    <property type="term" value="P:signal peptide processing"/>
    <property type="evidence" value="ECO:0007669"/>
    <property type="project" value="InterPro"/>
</dbReference>
<dbReference type="AlphaFoldDB" id="A0A7J6EIB8"/>
<feature type="compositionally biased region" description="Acidic residues" evidence="1">
    <location>
        <begin position="586"/>
        <end position="606"/>
    </location>
</feature>
<feature type="domain" description="Rho termination factor-like N-terminal" evidence="2">
    <location>
        <begin position="606"/>
        <end position="641"/>
    </location>
</feature>
<sequence length="641" mass="71948">MVSLSTWFRYIAHKFEYSVALSWKNYKRGQITDREVGDAVWKNLLQGRLSYLHWNKGEEMTPTVGGGTLLVRKLPATDPAHVFVGDVVVLKDPENPESYIVRRVAAIEGYEMVSTDANDEPFVLEKDECWILADNDKLKPKEANDSRKFGPVPMTDVVGRVMYCLRTAVDHGPVKNSPYGMRKDMPVLMVELDIRVRNLPEEEEEEEESFRNGKSSLTPSSSNSVIHLPTNVASRSPRLQVFPRSLALLTMCYGVSEGKGLLSPGGVSQKTVTLNPCSSRFHYSFHSQVNVGPLRSASAGSSHVCKASSGSYKRNPDFSRHNRQSFSRGRNRQNEDRDSYENLDDSDIVASKNGPYFSLSNSPKFQATAAPGPREKEIVELFRKVQAQLRERAAAKEEKKTEAVQGQGKENETVDSLLKLLRKHSTEQSRRGGSNSGTSKEFMFDQQVQNGQYIRGKSTGSFDSIIGLKDDDVVQEPPNASFTRPVSNFQRRSPVPRTKFKSAYSDDKPVNSMPYVNSGGRGKKNQVEAVPKTELDLDEYEPVSVDHDDEPESDLEPDEPEIVQLLEGEEAHIDEPEIVQLLEDEEAHINEEEEDEDEQVQTEQEDLSGWKLPELRALAKSRGLKGYSKMKKSELIDLLNG</sequence>
<evidence type="ECO:0000259" key="2">
    <source>
        <dbReference type="SMART" id="SM00959"/>
    </source>
</evidence>
<dbReference type="EMBL" id="JAATIP010000228">
    <property type="protein sequence ID" value="KAF4358162.1"/>
    <property type="molecule type" value="Genomic_DNA"/>
</dbReference>
<dbReference type="SMART" id="SM00959">
    <property type="entry name" value="Rho_N"/>
    <property type="match status" value="1"/>
</dbReference>
<feature type="compositionally biased region" description="Acidic residues" evidence="1">
    <location>
        <begin position="536"/>
        <end position="559"/>
    </location>
</feature>
<dbReference type="InterPro" id="IPR053307">
    <property type="entry name" value="Mitochondrial_IM_protease"/>
</dbReference>
<dbReference type="Pfam" id="PF07498">
    <property type="entry name" value="Rho_N"/>
    <property type="match status" value="1"/>
</dbReference>
<evidence type="ECO:0000313" key="4">
    <source>
        <dbReference type="Proteomes" id="UP000525078"/>
    </source>
</evidence>
<protein>
    <recommendedName>
        <fullName evidence="2">Rho termination factor-like N-terminal domain-containing protein</fullName>
    </recommendedName>
</protein>
<organism evidence="3 4">
    <name type="scientific">Cannabis sativa</name>
    <name type="common">Hemp</name>
    <name type="synonym">Marijuana</name>
    <dbReference type="NCBI Taxonomy" id="3483"/>
    <lineage>
        <taxon>Eukaryota</taxon>
        <taxon>Viridiplantae</taxon>
        <taxon>Streptophyta</taxon>
        <taxon>Embryophyta</taxon>
        <taxon>Tracheophyta</taxon>
        <taxon>Spermatophyta</taxon>
        <taxon>Magnoliopsida</taxon>
        <taxon>eudicotyledons</taxon>
        <taxon>Gunneridae</taxon>
        <taxon>Pentapetalae</taxon>
        <taxon>rosids</taxon>
        <taxon>fabids</taxon>
        <taxon>Rosales</taxon>
        <taxon>Cannabaceae</taxon>
        <taxon>Cannabis</taxon>
    </lineage>
</organism>
<dbReference type="InterPro" id="IPR019533">
    <property type="entry name" value="Peptidase_S26"/>
</dbReference>
<feature type="region of interest" description="Disordered" evidence="1">
    <location>
        <begin position="296"/>
        <end position="347"/>
    </location>
</feature>
<feature type="region of interest" description="Disordered" evidence="1">
    <location>
        <begin position="200"/>
        <end position="225"/>
    </location>
</feature>
<accession>A0A7J6EIB8</accession>
<comment type="caution">
    <text evidence="3">The sequence shown here is derived from an EMBL/GenBank/DDBJ whole genome shotgun (WGS) entry which is preliminary data.</text>
</comment>
<dbReference type="InterPro" id="IPR036286">
    <property type="entry name" value="LexA/Signal_pep-like_sf"/>
</dbReference>
<dbReference type="SUPFAM" id="SSF51306">
    <property type="entry name" value="LexA/Signal peptidase"/>
    <property type="match status" value="1"/>
</dbReference>
<dbReference type="GO" id="GO:0004252">
    <property type="term" value="F:serine-type endopeptidase activity"/>
    <property type="evidence" value="ECO:0007669"/>
    <property type="project" value="InterPro"/>
</dbReference>
<feature type="region of interest" description="Disordered" evidence="1">
    <location>
        <begin position="473"/>
        <end position="559"/>
    </location>
</feature>
<name>A0A7J6EIB8_CANSA</name>
<evidence type="ECO:0000256" key="1">
    <source>
        <dbReference type="SAM" id="MobiDB-lite"/>
    </source>
</evidence>
<feature type="compositionally biased region" description="Polar residues" evidence="1">
    <location>
        <begin position="478"/>
        <end position="491"/>
    </location>
</feature>
<dbReference type="InterPro" id="IPR011112">
    <property type="entry name" value="Rho-like_N"/>
</dbReference>
<reference evidence="3 4" key="1">
    <citation type="journal article" date="2020" name="bioRxiv">
        <title>Sequence and annotation of 42 cannabis genomes reveals extensive copy number variation in cannabinoid synthesis and pathogen resistance genes.</title>
        <authorList>
            <person name="Mckernan K.J."/>
            <person name="Helbert Y."/>
            <person name="Kane L.T."/>
            <person name="Ebling H."/>
            <person name="Zhang L."/>
            <person name="Liu B."/>
            <person name="Eaton Z."/>
            <person name="Mclaughlin S."/>
            <person name="Kingan S."/>
            <person name="Baybayan P."/>
            <person name="Concepcion G."/>
            <person name="Jordan M."/>
            <person name="Riva A."/>
            <person name="Barbazuk W."/>
            <person name="Harkins T."/>
        </authorList>
    </citation>
    <scope>NUCLEOTIDE SEQUENCE [LARGE SCALE GENOMIC DNA]</scope>
    <source>
        <strain evidence="4">cv. Jamaican Lion 4</strain>
        <tissue evidence="3">Leaf</tissue>
    </source>
</reference>
<dbReference type="PANTHER" id="PTHR47040">
    <property type="entry name" value="OSJNBA0068L06.9 PROTEIN"/>
    <property type="match status" value="1"/>
</dbReference>
<dbReference type="CDD" id="cd06530">
    <property type="entry name" value="S26_SPase_I"/>
    <property type="match status" value="1"/>
</dbReference>
<dbReference type="GO" id="GO:0006353">
    <property type="term" value="P:DNA-templated transcription termination"/>
    <property type="evidence" value="ECO:0007669"/>
    <property type="project" value="InterPro"/>
</dbReference>
<feature type="region of interest" description="Disordered" evidence="1">
    <location>
        <begin position="586"/>
        <end position="609"/>
    </location>
</feature>
<proteinExistence type="predicted"/>
<dbReference type="Proteomes" id="UP000525078">
    <property type="component" value="Unassembled WGS sequence"/>
</dbReference>